<proteinExistence type="inferred from homology"/>
<feature type="domain" description="Lipoyl-binding" evidence="9">
    <location>
        <begin position="3"/>
        <end position="78"/>
    </location>
</feature>
<gene>
    <name evidence="11" type="ORF">HNR28_000271</name>
</gene>
<comment type="similarity">
    <text evidence="2 7">Belongs to the 2-oxoacid dehydrogenase family.</text>
</comment>
<evidence type="ECO:0000256" key="1">
    <source>
        <dbReference type="ARBA" id="ARBA00001938"/>
    </source>
</evidence>
<dbReference type="InterPro" id="IPR004167">
    <property type="entry name" value="PSBD"/>
</dbReference>
<accession>A0A7W9WLZ9</accession>
<dbReference type="PROSITE" id="PS51826">
    <property type="entry name" value="PSBD"/>
    <property type="match status" value="1"/>
</dbReference>
<evidence type="ECO:0000256" key="5">
    <source>
        <dbReference type="ARBA" id="ARBA00022823"/>
    </source>
</evidence>
<keyword evidence="4 7" id="KW-0808">Transferase</keyword>
<feature type="domain" description="Peripheral subunit-binding (PSBD)" evidence="10">
    <location>
        <begin position="177"/>
        <end position="214"/>
    </location>
</feature>
<feature type="compositionally biased region" description="Low complexity" evidence="8">
    <location>
        <begin position="124"/>
        <end position="134"/>
    </location>
</feature>
<dbReference type="InterPro" id="IPR000089">
    <property type="entry name" value="Biotin_lipoyl"/>
</dbReference>
<evidence type="ECO:0000313" key="12">
    <source>
        <dbReference type="Proteomes" id="UP000541136"/>
    </source>
</evidence>
<name>A0A7W9WLZ9_CASDE</name>
<dbReference type="PANTHER" id="PTHR43178">
    <property type="entry name" value="DIHYDROLIPOAMIDE ACETYLTRANSFERASE COMPONENT OF PYRUVATE DEHYDROGENASE COMPLEX"/>
    <property type="match status" value="1"/>
</dbReference>
<evidence type="ECO:0000256" key="6">
    <source>
        <dbReference type="ARBA" id="ARBA00023315"/>
    </source>
</evidence>
<dbReference type="Pfam" id="PF02817">
    <property type="entry name" value="E3_binding"/>
    <property type="match status" value="1"/>
</dbReference>
<dbReference type="FunFam" id="3.30.559.10:FF:000007">
    <property type="entry name" value="Dihydrolipoamide acetyltransferase component of pyruvate dehydrogenase complex"/>
    <property type="match status" value="1"/>
</dbReference>
<comment type="cofactor">
    <cofactor evidence="1 7">
        <name>(R)-lipoate</name>
        <dbReference type="ChEBI" id="CHEBI:83088"/>
    </cofactor>
</comment>
<evidence type="ECO:0000256" key="8">
    <source>
        <dbReference type="SAM" id="MobiDB-lite"/>
    </source>
</evidence>
<dbReference type="InterPro" id="IPR036625">
    <property type="entry name" value="E3-bd_dom_sf"/>
</dbReference>
<dbReference type="InterPro" id="IPR050743">
    <property type="entry name" value="2-oxoacid_DH_E2_comp"/>
</dbReference>
<dbReference type="InterPro" id="IPR011053">
    <property type="entry name" value="Single_hybrid_motif"/>
</dbReference>
<evidence type="ECO:0000256" key="3">
    <source>
        <dbReference type="ARBA" id="ARBA00011484"/>
    </source>
</evidence>
<evidence type="ECO:0000256" key="2">
    <source>
        <dbReference type="ARBA" id="ARBA00007317"/>
    </source>
</evidence>
<dbReference type="PROSITE" id="PS00189">
    <property type="entry name" value="LIPOYL"/>
    <property type="match status" value="1"/>
</dbReference>
<keyword evidence="5 7" id="KW-0450">Lipoyl</keyword>
<dbReference type="SUPFAM" id="SSF51230">
    <property type="entry name" value="Single hybrid motif"/>
    <property type="match status" value="1"/>
</dbReference>
<keyword evidence="6 7" id="KW-0012">Acyltransferase</keyword>
<evidence type="ECO:0000259" key="9">
    <source>
        <dbReference type="PROSITE" id="PS50968"/>
    </source>
</evidence>
<evidence type="ECO:0000256" key="4">
    <source>
        <dbReference type="ARBA" id="ARBA00022679"/>
    </source>
</evidence>
<dbReference type="EMBL" id="JACHIB010000002">
    <property type="protein sequence ID" value="MBB6082251.1"/>
    <property type="molecule type" value="Genomic_DNA"/>
</dbReference>
<feature type="region of interest" description="Disordered" evidence="8">
    <location>
        <begin position="91"/>
        <end position="181"/>
    </location>
</feature>
<dbReference type="GO" id="GO:0031405">
    <property type="term" value="F:lipoic acid binding"/>
    <property type="evidence" value="ECO:0007669"/>
    <property type="project" value="TreeGrafter"/>
</dbReference>
<evidence type="ECO:0000259" key="10">
    <source>
        <dbReference type="PROSITE" id="PS51826"/>
    </source>
</evidence>
<reference evidence="11 12" key="1">
    <citation type="submission" date="2020-08" db="EMBL/GenBank/DDBJ databases">
        <title>Genomic Encyclopedia of Type Strains, Phase IV (KMG-IV): sequencing the most valuable type-strain genomes for metagenomic binning, comparative biology and taxonomic classification.</title>
        <authorList>
            <person name="Goeker M."/>
        </authorList>
    </citation>
    <scope>NUCLEOTIDE SEQUENCE [LARGE SCALE GENOMIC DNA]</scope>
    <source>
        <strain evidence="11 12">DSM 12141</strain>
    </source>
</reference>
<protein>
    <recommendedName>
        <fullName evidence="7">Dihydrolipoamide acetyltransferase component of pyruvate dehydrogenase complex</fullName>
        <ecNumber evidence="7">2.3.1.-</ecNumber>
    </recommendedName>
</protein>
<feature type="compositionally biased region" description="Low complexity" evidence="8">
    <location>
        <begin position="91"/>
        <end position="108"/>
    </location>
</feature>
<feature type="compositionally biased region" description="Low complexity" evidence="8">
    <location>
        <begin position="142"/>
        <end position="171"/>
    </location>
</feature>
<evidence type="ECO:0000256" key="7">
    <source>
        <dbReference type="RuleBase" id="RU003423"/>
    </source>
</evidence>
<dbReference type="RefSeq" id="WP_184142449.1">
    <property type="nucleotide sequence ID" value="NZ_JACHIB010000002.1"/>
</dbReference>
<feature type="compositionally biased region" description="Pro residues" evidence="8">
    <location>
        <begin position="109"/>
        <end position="122"/>
    </location>
</feature>
<dbReference type="Pfam" id="PF00364">
    <property type="entry name" value="Biotin_lipoyl"/>
    <property type="match status" value="1"/>
</dbReference>
<sequence length="465" mass="49192">MGIHIIKMPDIGEGIAEVELVEWHVQAGDAVVEDQVLADVMTDKATVQVPSPVHGRVVSLGGQVGDVMAVGSELIRLEVEGEGNEHMVGATSRAAAAPAAAATASAPAAPAPAPQPEQPRPGPESEAPVAAAAPRNGDRAKAGAAPSAAAPAPAARGAQAPHAASHAPSRPEGQRPLASPAVRRRAWDLGITLQYVPGTGPAGRITHGDLDAWLARDRNATSNRTTGTLYASQDEETQIPVIGLRRKIAQKMQESKRRIPHFTYVEEIDVTELESLRARLNALHSAERGKLTLLPFLARAMVLALREFPQINARYDDDAGVVTQYGAVHLGVAAQTPSGLMVPVLHHAETLDLWSCAAEVARLAEAARQGKAARDELSGSTITLTSLGALGGIVSTPVINHPEVAIVGVNRVVERPVFQEGRVVARKLMNLSSSFDHRVVDGMHAAEFIQCIRRYLECPALLFVE</sequence>
<dbReference type="PANTHER" id="PTHR43178:SF5">
    <property type="entry name" value="LIPOAMIDE ACYLTRANSFERASE COMPONENT OF BRANCHED-CHAIN ALPHA-KETO ACID DEHYDROGENASE COMPLEX, MITOCHONDRIAL"/>
    <property type="match status" value="1"/>
</dbReference>
<dbReference type="SUPFAM" id="SSF52777">
    <property type="entry name" value="CoA-dependent acyltransferases"/>
    <property type="match status" value="1"/>
</dbReference>
<dbReference type="InterPro" id="IPR003016">
    <property type="entry name" value="2-oxoA_DH_lipoyl-BS"/>
</dbReference>
<dbReference type="GO" id="GO:0016407">
    <property type="term" value="F:acetyltransferase activity"/>
    <property type="evidence" value="ECO:0007669"/>
    <property type="project" value="TreeGrafter"/>
</dbReference>
<evidence type="ECO:0000313" key="11">
    <source>
        <dbReference type="EMBL" id="MBB6082251.1"/>
    </source>
</evidence>
<dbReference type="Proteomes" id="UP000541136">
    <property type="component" value="Unassembled WGS sequence"/>
</dbReference>
<dbReference type="Pfam" id="PF00198">
    <property type="entry name" value="2-oxoacid_dh"/>
    <property type="match status" value="1"/>
</dbReference>
<dbReference type="Gene3D" id="3.30.559.10">
    <property type="entry name" value="Chloramphenicol acetyltransferase-like domain"/>
    <property type="match status" value="1"/>
</dbReference>
<dbReference type="CDD" id="cd06849">
    <property type="entry name" value="lipoyl_domain"/>
    <property type="match status" value="1"/>
</dbReference>
<organism evidence="11 12">
    <name type="scientific">Castellaniella defragrans</name>
    <name type="common">Alcaligenes defragrans</name>
    <dbReference type="NCBI Taxonomy" id="75697"/>
    <lineage>
        <taxon>Bacteria</taxon>
        <taxon>Pseudomonadati</taxon>
        <taxon>Pseudomonadota</taxon>
        <taxon>Betaproteobacteria</taxon>
        <taxon>Burkholderiales</taxon>
        <taxon>Alcaligenaceae</taxon>
        <taxon>Castellaniella</taxon>
    </lineage>
</organism>
<comment type="subunit">
    <text evidence="3">Forms a 24-polypeptide structural core with octahedral symmetry.</text>
</comment>
<dbReference type="Gene3D" id="2.40.50.100">
    <property type="match status" value="1"/>
</dbReference>
<dbReference type="AlphaFoldDB" id="A0A7W9WLZ9"/>
<dbReference type="EC" id="2.3.1.-" evidence="7"/>
<dbReference type="InterPro" id="IPR001078">
    <property type="entry name" value="2-oxoacid_DH_actylTfrase"/>
</dbReference>
<dbReference type="PROSITE" id="PS50968">
    <property type="entry name" value="BIOTINYL_LIPOYL"/>
    <property type="match status" value="1"/>
</dbReference>
<dbReference type="GO" id="GO:0005737">
    <property type="term" value="C:cytoplasm"/>
    <property type="evidence" value="ECO:0007669"/>
    <property type="project" value="TreeGrafter"/>
</dbReference>
<dbReference type="InterPro" id="IPR023213">
    <property type="entry name" value="CAT-like_dom_sf"/>
</dbReference>
<dbReference type="SUPFAM" id="SSF47005">
    <property type="entry name" value="Peripheral subunit-binding domain of 2-oxo acid dehydrogenase complex"/>
    <property type="match status" value="1"/>
</dbReference>
<comment type="caution">
    <text evidence="11">The sequence shown here is derived from an EMBL/GenBank/DDBJ whole genome shotgun (WGS) entry which is preliminary data.</text>
</comment>
<dbReference type="Gene3D" id="4.10.320.10">
    <property type="entry name" value="E3-binding domain"/>
    <property type="match status" value="1"/>
</dbReference>